<keyword evidence="2" id="KW-0662">Pyridine nucleotide biosynthesis</keyword>
<protein>
    <recommendedName>
        <fullName evidence="8">Nicotinamidase</fullName>
        <ecNumber evidence="6">3.5.1.19</ecNumber>
    </recommendedName>
    <alternativeName>
        <fullName evidence="7">Nicotinamide deamidase</fullName>
    </alternativeName>
</protein>
<dbReference type="SUPFAM" id="SSF52499">
    <property type="entry name" value="Isochorismatase-like hydrolases"/>
    <property type="match status" value="1"/>
</dbReference>
<dbReference type="RefSeq" id="WP_188906293.1">
    <property type="nucleotide sequence ID" value="NZ_BMIQ01000001.1"/>
</dbReference>
<accession>A0A917DZ40</accession>
<dbReference type="GO" id="GO:0008936">
    <property type="term" value="F:nicotinamidase activity"/>
    <property type="evidence" value="ECO:0007669"/>
    <property type="project" value="UniProtKB-EC"/>
</dbReference>
<dbReference type="GO" id="GO:0019363">
    <property type="term" value="P:pyridine nucleotide biosynthetic process"/>
    <property type="evidence" value="ECO:0007669"/>
    <property type="project" value="UniProtKB-KW"/>
</dbReference>
<dbReference type="FunFam" id="3.40.50.850:FF:000006">
    <property type="entry name" value="Bifunctional pyrazinamidase/nicotinamidase"/>
    <property type="match status" value="1"/>
</dbReference>
<evidence type="ECO:0000256" key="4">
    <source>
        <dbReference type="ARBA" id="ARBA00022801"/>
    </source>
</evidence>
<dbReference type="PANTHER" id="PTHR11080">
    <property type="entry name" value="PYRAZINAMIDASE/NICOTINAMIDASE"/>
    <property type="match status" value="1"/>
</dbReference>
<keyword evidence="4" id="KW-0378">Hydrolase</keyword>
<dbReference type="InterPro" id="IPR000868">
    <property type="entry name" value="Isochorismatase-like_dom"/>
</dbReference>
<dbReference type="EMBL" id="BMIQ01000001">
    <property type="protein sequence ID" value="GGD86282.1"/>
    <property type="molecule type" value="Genomic_DNA"/>
</dbReference>
<evidence type="ECO:0000256" key="6">
    <source>
        <dbReference type="ARBA" id="ARBA00039017"/>
    </source>
</evidence>
<comment type="pathway">
    <text evidence="5">Cofactor biosynthesis; nicotinate biosynthesis; nicotinate from nicotinamide: step 1/1.</text>
</comment>
<dbReference type="EC" id="3.5.1.19" evidence="6"/>
<keyword evidence="3" id="KW-0479">Metal-binding</keyword>
<evidence type="ECO:0000256" key="5">
    <source>
        <dbReference type="ARBA" id="ARBA00037900"/>
    </source>
</evidence>
<dbReference type="CDD" id="cd01011">
    <property type="entry name" value="nicotinamidase"/>
    <property type="match status" value="1"/>
</dbReference>
<evidence type="ECO:0000256" key="1">
    <source>
        <dbReference type="ARBA" id="ARBA00006336"/>
    </source>
</evidence>
<sequence length="206" mass="22338">MGFEIAATDALIVVDMQNDFCPGGALAVPGGDALISPINAMMARFPIVVATQDWHPASHASFASAHGRAPFDTIELAYGTQVLWPDHCVQRTQGAEFHPALDTDRFQMVVRKGFHPGVDSYSGFVEADRSTVTGLSSYLRERGAKRLYLVGLALDFCVAWTAFDARAAGFEVVVVENACRAIDLGGSLDVAFAEFERLGISRRDWP</sequence>
<evidence type="ECO:0000256" key="3">
    <source>
        <dbReference type="ARBA" id="ARBA00022723"/>
    </source>
</evidence>
<feature type="domain" description="Isochorismatase-like" evidence="9">
    <location>
        <begin position="10"/>
        <end position="184"/>
    </location>
</feature>
<organism evidence="10 11">
    <name type="scientific">Aureimonas endophytica</name>
    <dbReference type="NCBI Taxonomy" id="2027858"/>
    <lineage>
        <taxon>Bacteria</taxon>
        <taxon>Pseudomonadati</taxon>
        <taxon>Pseudomonadota</taxon>
        <taxon>Alphaproteobacteria</taxon>
        <taxon>Hyphomicrobiales</taxon>
        <taxon>Aurantimonadaceae</taxon>
        <taxon>Aureimonas</taxon>
    </lineage>
</organism>
<keyword evidence="11" id="KW-1185">Reference proteome</keyword>
<dbReference type="NCBIfam" id="NF008623">
    <property type="entry name" value="PRK11609.1"/>
    <property type="match status" value="1"/>
</dbReference>
<evidence type="ECO:0000256" key="2">
    <source>
        <dbReference type="ARBA" id="ARBA00022642"/>
    </source>
</evidence>
<dbReference type="InterPro" id="IPR052347">
    <property type="entry name" value="Isochorismatase_Nicotinamidase"/>
</dbReference>
<proteinExistence type="inferred from homology"/>
<evidence type="ECO:0000256" key="8">
    <source>
        <dbReference type="ARBA" id="ARBA00072277"/>
    </source>
</evidence>
<reference evidence="10" key="2">
    <citation type="submission" date="2020-09" db="EMBL/GenBank/DDBJ databases">
        <authorList>
            <person name="Sun Q."/>
            <person name="Zhou Y."/>
        </authorList>
    </citation>
    <scope>NUCLEOTIDE SEQUENCE</scope>
    <source>
        <strain evidence="10">CGMCC 1.15367</strain>
    </source>
</reference>
<evidence type="ECO:0000313" key="10">
    <source>
        <dbReference type="EMBL" id="GGD86282.1"/>
    </source>
</evidence>
<dbReference type="Proteomes" id="UP000644699">
    <property type="component" value="Unassembled WGS sequence"/>
</dbReference>
<comment type="similarity">
    <text evidence="1">Belongs to the isochorismatase family.</text>
</comment>
<evidence type="ECO:0000313" key="11">
    <source>
        <dbReference type="Proteomes" id="UP000644699"/>
    </source>
</evidence>
<name>A0A917DZ40_9HYPH</name>
<dbReference type="Pfam" id="PF00857">
    <property type="entry name" value="Isochorismatase"/>
    <property type="match status" value="1"/>
</dbReference>
<dbReference type="GO" id="GO:0046872">
    <property type="term" value="F:metal ion binding"/>
    <property type="evidence" value="ECO:0007669"/>
    <property type="project" value="UniProtKB-KW"/>
</dbReference>
<comment type="caution">
    <text evidence="10">The sequence shown here is derived from an EMBL/GenBank/DDBJ whole genome shotgun (WGS) entry which is preliminary data.</text>
</comment>
<reference evidence="10" key="1">
    <citation type="journal article" date="2014" name="Int. J. Syst. Evol. Microbiol.">
        <title>Complete genome sequence of Corynebacterium casei LMG S-19264T (=DSM 44701T), isolated from a smear-ripened cheese.</title>
        <authorList>
            <consortium name="US DOE Joint Genome Institute (JGI-PGF)"/>
            <person name="Walter F."/>
            <person name="Albersmeier A."/>
            <person name="Kalinowski J."/>
            <person name="Ruckert C."/>
        </authorList>
    </citation>
    <scope>NUCLEOTIDE SEQUENCE</scope>
    <source>
        <strain evidence="10">CGMCC 1.15367</strain>
    </source>
</reference>
<evidence type="ECO:0000256" key="7">
    <source>
        <dbReference type="ARBA" id="ARBA00043224"/>
    </source>
</evidence>
<gene>
    <name evidence="10" type="primary">pncA</name>
    <name evidence="10" type="ORF">GCM10011390_01120</name>
</gene>
<dbReference type="InterPro" id="IPR036380">
    <property type="entry name" value="Isochorismatase-like_sf"/>
</dbReference>
<dbReference type="AlphaFoldDB" id="A0A917DZ40"/>
<dbReference type="Gene3D" id="3.40.50.850">
    <property type="entry name" value="Isochorismatase-like"/>
    <property type="match status" value="1"/>
</dbReference>
<evidence type="ECO:0000259" key="9">
    <source>
        <dbReference type="Pfam" id="PF00857"/>
    </source>
</evidence>
<dbReference type="PANTHER" id="PTHR11080:SF2">
    <property type="entry name" value="LD05707P"/>
    <property type="match status" value="1"/>
</dbReference>